<dbReference type="EMBL" id="CM004471">
    <property type="protein sequence ID" value="OCT86327.1"/>
    <property type="molecule type" value="Genomic_DNA"/>
</dbReference>
<protein>
    <recommendedName>
        <fullName evidence="4">Reverse transcriptase domain-containing protein</fullName>
    </recommendedName>
</protein>
<keyword evidence="1" id="KW-0732">Signal</keyword>
<feature type="chain" id="PRO_5037538177" description="Reverse transcriptase domain-containing protein" evidence="1">
    <location>
        <begin position="22"/>
        <end position="101"/>
    </location>
</feature>
<proteinExistence type="predicted"/>
<dbReference type="AlphaFoldDB" id="A0A974HQ32"/>
<name>A0A974HQ32_XENLA</name>
<evidence type="ECO:0000256" key="1">
    <source>
        <dbReference type="SAM" id="SignalP"/>
    </source>
</evidence>
<reference evidence="3" key="1">
    <citation type="journal article" date="2016" name="Nature">
        <title>Genome evolution in the allotetraploid frog Xenopus laevis.</title>
        <authorList>
            <person name="Session A.M."/>
            <person name="Uno Y."/>
            <person name="Kwon T."/>
            <person name="Chapman J.A."/>
            <person name="Toyoda A."/>
            <person name="Takahashi S."/>
            <person name="Fukui A."/>
            <person name="Hikosaka A."/>
            <person name="Suzuki A."/>
            <person name="Kondo M."/>
            <person name="van Heeringen S.J."/>
            <person name="Quigley I."/>
            <person name="Heinz S."/>
            <person name="Ogino H."/>
            <person name="Ochi H."/>
            <person name="Hellsten U."/>
            <person name="Lyons J.B."/>
            <person name="Simakov O."/>
            <person name="Putnam N."/>
            <person name="Stites J."/>
            <person name="Kuroki Y."/>
            <person name="Tanaka T."/>
            <person name="Michiue T."/>
            <person name="Watanabe M."/>
            <person name="Bogdanovic O."/>
            <person name="Lister R."/>
            <person name="Georgiou G."/>
            <person name="Paranjpe S.S."/>
            <person name="van Kruijsbergen I."/>
            <person name="Shu S."/>
            <person name="Carlson J."/>
            <person name="Kinoshita T."/>
            <person name="Ohta Y."/>
            <person name="Mawaribuchi S."/>
            <person name="Jenkins J."/>
            <person name="Grimwood J."/>
            <person name="Schmutz J."/>
            <person name="Mitros T."/>
            <person name="Mozaffari S.V."/>
            <person name="Suzuki Y."/>
            <person name="Haramoto Y."/>
            <person name="Yamamoto T.S."/>
            <person name="Takagi C."/>
            <person name="Heald R."/>
            <person name="Miller K."/>
            <person name="Haudenschild C."/>
            <person name="Kitzman J."/>
            <person name="Nakayama T."/>
            <person name="Izutsu Y."/>
            <person name="Robert J."/>
            <person name="Fortriede J."/>
            <person name="Burns K."/>
            <person name="Lotay V."/>
            <person name="Karimi K."/>
            <person name="Yasuoka Y."/>
            <person name="Dichmann D.S."/>
            <person name="Flajnik M.F."/>
            <person name="Houston D.W."/>
            <person name="Shendure J."/>
            <person name="DuPasquier L."/>
            <person name="Vize P.D."/>
            <person name="Zorn A.M."/>
            <person name="Ito M."/>
            <person name="Marcotte E.M."/>
            <person name="Wallingford J.B."/>
            <person name="Ito Y."/>
            <person name="Asashima M."/>
            <person name="Ueno N."/>
            <person name="Matsuda Y."/>
            <person name="Veenstra G.J."/>
            <person name="Fujiyama A."/>
            <person name="Harland R.M."/>
            <person name="Taira M."/>
            <person name="Rokhsar D.S."/>
        </authorList>
    </citation>
    <scope>NUCLEOTIDE SEQUENCE [LARGE SCALE GENOMIC DNA]</scope>
    <source>
        <strain evidence="3">J</strain>
    </source>
</reference>
<feature type="signal peptide" evidence="1">
    <location>
        <begin position="1"/>
        <end position="21"/>
    </location>
</feature>
<gene>
    <name evidence="2" type="ORF">XELAEV_18020019mg</name>
</gene>
<accession>A0A974HQ32</accession>
<organism evidence="2 3">
    <name type="scientific">Xenopus laevis</name>
    <name type="common">African clawed frog</name>
    <dbReference type="NCBI Taxonomy" id="8355"/>
    <lineage>
        <taxon>Eukaryota</taxon>
        <taxon>Metazoa</taxon>
        <taxon>Chordata</taxon>
        <taxon>Craniata</taxon>
        <taxon>Vertebrata</taxon>
        <taxon>Euteleostomi</taxon>
        <taxon>Amphibia</taxon>
        <taxon>Batrachia</taxon>
        <taxon>Anura</taxon>
        <taxon>Pipoidea</taxon>
        <taxon>Pipidae</taxon>
        <taxon>Xenopodinae</taxon>
        <taxon>Xenopus</taxon>
        <taxon>Xenopus</taxon>
    </lineage>
</organism>
<evidence type="ECO:0008006" key="4">
    <source>
        <dbReference type="Google" id="ProtNLM"/>
    </source>
</evidence>
<sequence length="101" mass="11832">MFCLLCACYYILCCNFKYNFTVDVCDCLYENNKNYFGKKTFTKLDTTFRQFIWANFHPRLTRGKLQGGVAFPNLFLHYLATQLSHVASWVVEARHQTIPAT</sequence>
<evidence type="ECO:0000313" key="3">
    <source>
        <dbReference type="Proteomes" id="UP000694892"/>
    </source>
</evidence>
<dbReference type="Proteomes" id="UP000694892">
    <property type="component" value="Chromosome 3S"/>
</dbReference>
<evidence type="ECO:0000313" key="2">
    <source>
        <dbReference type="EMBL" id="OCT86327.1"/>
    </source>
</evidence>